<feature type="chain" id="PRO_5046991671" evidence="1">
    <location>
        <begin position="25"/>
        <end position="294"/>
    </location>
</feature>
<comment type="caution">
    <text evidence="3">The sequence shown here is derived from an EMBL/GenBank/DDBJ whole genome shotgun (WGS) entry which is preliminary data.</text>
</comment>
<keyword evidence="1" id="KW-0732">Signal</keyword>
<dbReference type="GO" id="GO:0016798">
    <property type="term" value="F:hydrolase activity, acting on glycosyl bonds"/>
    <property type="evidence" value="ECO:0007669"/>
    <property type="project" value="UniProtKB-KW"/>
</dbReference>
<dbReference type="Pfam" id="PF09992">
    <property type="entry name" value="NAGPA"/>
    <property type="match status" value="1"/>
</dbReference>
<evidence type="ECO:0000256" key="1">
    <source>
        <dbReference type="SAM" id="SignalP"/>
    </source>
</evidence>
<protein>
    <submittedName>
        <fullName evidence="3">Phosphodiester glycosidase family protein</fullName>
    </submittedName>
</protein>
<evidence type="ECO:0000259" key="2">
    <source>
        <dbReference type="Pfam" id="PF09992"/>
    </source>
</evidence>
<evidence type="ECO:0000313" key="4">
    <source>
        <dbReference type="Proteomes" id="UP001597532"/>
    </source>
</evidence>
<dbReference type="RefSeq" id="WP_251808818.1">
    <property type="nucleotide sequence ID" value="NZ_CP166679.1"/>
</dbReference>
<proteinExistence type="predicted"/>
<dbReference type="Proteomes" id="UP001597532">
    <property type="component" value="Unassembled WGS sequence"/>
</dbReference>
<gene>
    <name evidence="3" type="ORF">ACFS1K_05500</name>
</gene>
<accession>A0ABW5VCZ6</accession>
<dbReference type="PANTHER" id="PTHR40446">
    <property type="entry name" value="N-ACETYLGLUCOSAMINE-1-PHOSPHODIESTER ALPHA-N-ACETYLGLUCOSAMINIDASE"/>
    <property type="match status" value="1"/>
</dbReference>
<feature type="signal peptide" evidence="1">
    <location>
        <begin position="1"/>
        <end position="24"/>
    </location>
</feature>
<organism evidence="3 4">
    <name type="scientific">Arenibacter antarcticus</name>
    <dbReference type="NCBI Taxonomy" id="2040469"/>
    <lineage>
        <taxon>Bacteria</taxon>
        <taxon>Pseudomonadati</taxon>
        <taxon>Bacteroidota</taxon>
        <taxon>Flavobacteriia</taxon>
        <taxon>Flavobacteriales</taxon>
        <taxon>Flavobacteriaceae</taxon>
        <taxon>Arenibacter</taxon>
    </lineage>
</organism>
<feature type="domain" description="Phosphodiester glycosidase" evidence="2">
    <location>
        <begin position="107"/>
        <end position="290"/>
    </location>
</feature>
<keyword evidence="4" id="KW-1185">Reference proteome</keyword>
<keyword evidence="3" id="KW-0326">Glycosidase</keyword>
<reference evidence="4" key="1">
    <citation type="journal article" date="2019" name="Int. J. Syst. Evol. Microbiol.">
        <title>The Global Catalogue of Microorganisms (GCM) 10K type strain sequencing project: providing services to taxonomists for standard genome sequencing and annotation.</title>
        <authorList>
            <consortium name="The Broad Institute Genomics Platform"/>
            <consortium name="The Broad Institute Genome Sequencing Center for Infectious Disease"/>
            <person name="Wu L."/>
            <person name="Ma J."/>
        </authorList>
    </citation>
    <scope>NUCLEOTIDE SEQUENCE [LARGE SCALE GENOMIC DNA]</scope>
    <source>
        <strain evidence="4">KCTC 52924</strain>
    </source>
</reference>
<dbReference type="EMBL" id="JBHUOK010000008">
    <property type="protein sequence ID" value="MFD2789211.1"/>
    <property type="molecule type" value="Genomic_DNA"/>
</dbReference>
<dbReference type="PANTHER" id="PTHR40446:SF2">
    <property type="entry name" value="N-ACETYLGLUCOSAMINE-1-PHOSPHODIESTER ALPHA-N-ACETYLGLUCOSAMINIDASE"/>
    <property type="match status" value="1"/>
</dbReference>
<keyword evidence="3" id="KW-0378">Hydrolase</keyword>
<evidence type="ECO:0000313" key="3">
    <source>
        <dbReference type="EMBL" id="MFD2789211.1"/>
    </source>
</evidence>
<dbReference type="InterPro" id="IPR018711">
    <property type="entry name" value="NAGPA"/>
</dbReference>
<sequence>MRKYLIVSLLLAACFMGCSQDGQSAITEPPEVQIPKTDIEIISSAEWIIKEVSDEVVWKYFHFDKLFSSKQSVTVIEISAVPNVVSADIQYVESGFLKTSDAAVNTGAIAAINGSFFNTTNGGSTVFLKKDGNVINETRSGFDSHRENGGFGINSLGEVSINEKPVSGWEDVNVETLLVSGPLLMKNGEDIVRGINKFNDNRHPRTAIGITADKRVLAVVVDGRASQAHGVSIAELATIMKALGCEDALNLDGGGSSTAWVKNYGVVNYPTDNKKFDHEGERGVATVLTFLQNK</sequence>
<name>A0ABW5VCZ6_9FLAO</name>